<dbReference type="Gene3D" id="2.60.120.260">
    <property type="entry name" value="Galactose-binding domain-like"/>
    <property type="match status" value="1"/>
</dbReference>
<name>N6VQQ0_9EURY</name>
<evidence type="ECO:0000256" key="1">
    <source>
        <dbReference type="SAM" id="Phobius"/>
    </source>
</evidence>
<dbReference type="OrthoDB" id="41895at2157"/>
<proteinExistence type="predicted"/>
<sequence length="1075" mass="126576">MKGLNNILRMCVTLFKKKELKEFLVVFLVFMILFLVPTFKLFIKDGYIILSEHLEAISYEKFESIFKYSWDYQIGIFPFAEFPKYYLYSLLVFIGKSIHLNFKYFEILLLGLQFPLGFISAYILNRYIVRKILNIQINSLEILMLIVASLIYVINPWVASYQHNISLKFQHALLPLIFLYFLKTIQEEKNTIKNSIIGAFLLSLVASYRYTIVILPLFILTICVYLILNKKSIKKLFIKISAYTFFAYMTMLGKVITPVLHALYTQKVKWAEEFTASYLHLFPLINVFSLKMETYLSIFLVYCDNYIYLFLPVTIVSFLYLLIWRKKITKQNWIYFLPIIIFITYIPLCVKEISLFSLDFIWKIPFSDDILRLLRSGRINAMPILLALSISTLLTLFSFSKTLLLIRNKKLQKVLLYSLTLMIIIFSSISAWPIFTGNMNNYWEPAKIPKDYYIANKILSNFSEDENYALWMPPFSCSKPIWSNVSDTPAGIFDWRNSELPVYSYREMYFFDYYNPLHSFPFVRALDGYKGLDWDKIFYPLNIRFIVVHYDLDNPYVSNINHIIKNKLLKINQELNKIYEGNYLAVYKVFDEKVSKVRITTPILLDDSLKIYGSIVNVLDFKTLNISSMVFYNPFHSTLNISKVNSIVVNSNLLKAIFSYYTPSIIKIQTDKRLEDPSKNWIFSPNPRYKFQTYIKKSSIYEWSWQSDYGYGLVFTWAKNTKLTISFKADKPDKYKLFIRYFKNQKGGKIAVYLDGKPITIKTKDQLNKFVWEDLGTLYLEKGEHKIVLENIEGFNAVNLFALIPEKEYYKAKKEVEKLLQNKTIIYVFEGESDLYYSNAKIIKDYNTSNGEELLFNKNGKAWQDVEIVKNGTYRIALRGEGIFKVKIGTKEFISKPNNNFIYTPPFNLTEGKYKLEIIPLKEKSKLDVIWLYSSNKTLKDLFEVKEKPAKIISYEKINPTLWKVKVNATKPFMLSFAEAYDPLWEARVYKDGKLVEKVKSIPLYSVINGFWINETGNLDIVIRYTPQDWFDIGLAISGITFFCCLAYLFYDWRREDKWAKNLEGKIKNLIKFRR</sequence>
<dbReference type="RefSeq" id="WP_004591141.1">
    <property type="nucleotide sequence ID" value="NZ_APMM01000022.1"/>
</dbReference>
<evidence type="ECO:0008006" key="4">
    <source>
        <dbReference type="Google" id="ProtNLM"/>
    </source>
</evidence>
<comment type="caution">
    <text evidence="2">The sequence shown here is derived from an EMBL/GenBank/DDBJ whole genome shotgun (WGS) entry which is preliminary data.</text>
</comment>
<reference evidence="2 3" key="1">
    <citation type="journal article" date="2013" name="Genome Announc.">
        <title>Draft Genome Sequence of a Highly Flagellated, Fast-Swimming Archaeon, Methanocaldococcus villosus Strain KIN24-T80 (DSM 22612).</title>
        <authorList>
            <person name="Thennarasu S."/>
            <person name="Polireddy D."/>
            <person name="Antony A."/>
            <person name="Yada M.R."/>
            <person name="Algarawi S."/>
            <person name="Sivakumar N."/>
        </authorList>
    </citation>
    <scope>NUCLEOTIDE SEQUENCE [LARGE SCALE GENOMIC DNA]</scope>
    <source>
        <strain evidence="2 3">KIN24-T80</strain>
    </source>
</reference>
<dbReference type="AlphaFoldDB" id="N6VQQ0"/>
<dbReference type="PATRIC" id="fig|1069083.5.peg.677"/>
<keyword evidence="1" id="KW-0472">Membrane</keyword>
<protein>
    <recommendedName>
        <fullName evidence="4">Membrane protein 6-pyruvoyl-tetrahydropterin synthase-related domain-containing protein</fullName>
    </recommendedName>
</protein>
<keyword evidence="1" id="KW-1133">Transmembrane helix</keyword>
<feature type="transmembrane region" description="Helical" evidence="1">
    <location>
        <begin position="335"/>
        <end position="362"/>
    </location>
</feature>
<feature type="transmembrane region" description="Helical" evidence="1">
    <location>
        <begin position="414"/>
        <end position="435"/>
    </location>
</feature>
<organism evidence="2 3">
    <name type="scientific">Methanocaldococcus villosus KIN24-T80</name>
    <dbReference type="NCBI Taxonomy" id="1069083"/>
    <lineage>
        <taxon>Archaea</taxon>
        <taxon>Methanobacteriati</taxon>
        <taxon>Methanobacteriota</taxon>
        <taxon>Methanomada group</taxon>
        <taxon>Methanococci</taxon>
        <taxon>Methanococcales</taxon>
        <taxon>Methanocaldococcaceae</taxon>
        <taxon>Methanocaldococcus</taxon>
    </lineage>
</organism>
<keyword evidence="3" id="KW-1185">Reference proteome</keyword>
<dbReference type="EMBL" id="APMM01000022">
    <property type="protein sequence ID" value="ENN96225.1"/>
    <property type="molecule type" value="Genomic_DNA"/>
</dbReference>
<evidence type="ECO:0000313" key="3">
    <source>
        <dbReference type="Proteomes" id="UP000053695"/>
    </source>
</evidence>
<dbReference type="STRING" id="1069083.GCA_000371805_01339"/>
<evidence type="ECO:0000313" key="2">
    <source>
        <dbReference type="EMBL" id="ENN96225.1"/>
    </source>
</evidence>
<feature type="transmembrane region" description="Helical" evidence="1">
    <location>
        <begin position="23"/>
        <end position="43"/>
    </location>
</feature>
<dbReference type="CDD" id="cd02795">
    <property type="entry name" value="CBM6-CBM35-CBM36_like"/>
    <property type="match status" value="1"/>
</dbReference>
<gene>
    <name evidence="2" type="ORF">J422_03473</name>
</gene>
<keyword evidence="1" id="KW-0812">Transmembrane</keyword>
<feature type="transmembrane region" description="Helical" evidence="1">
    <location>
        <begin position="140"/>
        <end position="159"/>
    </location>
</feature>
<accession>N6VQQ0</accession>
<feature type="transmembrane region" description="Helical" evidence="1">
    <location>
        <begin position="195"/>
        <end position="228"/>
    </location>
</feature>
<feature type="transmembrane region" description="Helical" evidence="1">
    <location>
        <begin position="306"/>
        <end position="323"/>
    </location>
</feature>
<feature type="transmembrane region" description="Helical" evidence="1">
    <location>
        <begin position="1030"/>
        <end position="1051"/>
    </location>
</feature>
<feature type="transmembrane region" description="Helical" evidence="1">
    <location>
        <begin position="108"/>
        <end position="128"/>
    </location>
</feature>
<dbReference type="Proteomes" id="UP000053695">
    <property type="component" value="Unassembled WGS sequence"/>
</dbReference>
<feature type="transmembrane region" description="Helical" evidence="1">
    <location>
        <begin position="382"/>
        <end position="402"/>
    </location>
</feature>
<feature type="transmembrane region" description="Helical" evidence="1">
    <location>
        <begin position="240"/>
        <end position="264"/>
    </location>
</feature>